<dbReference type="PROSITE" id="PS51462">
    <property type="entry name" value="NUDIX"/>
    <property type="match status" value="1"/>
</dbReference>
<dbReference type="SUPFAM" id="SSF55811">
    <property type="entry name" value="Nudix"/>
    <property type="match status" value="1"/>
</dbReference>
<evidence type="ECO:0000256" key="1">
    <source>
        <dbReference type="ARBA" id="ARBA00001946"/>
    </source>
</evidence>
<proteinExistence type="inferred from homology"/>
<dbReference type="InterPro" id="IPR020476">
    <property type="entry name" value="Nudix_hydrolase"/>
</dbReference>
<evidence type="ECO:0000313" key="8">
    <source>
        <dbReference type="Proteomes" id="UP000294257"/>
    </source>
</evidence>
<evidence type="ECO:0000256" key="3">
    <source>
        <dbReference type="ARBA" id="ARBA00022801"/>
    </source>
</evidence>
<keyword evidence="3 4" id="KW-0378">Hydrolase</keyword>
<protein>
    <submittedName>
        <fullName evidence="7">ADP-ribose pyrophosphatase YjhB (NUDIX family)</fullName>
    </submittedName>
</protein>
<name>A0A4V2EUE0_9PSEU</name>
<gene>
    <name evidence="7" type="ORF">EV193_101118</name>
</gene>
<dbReference type="AlphaFoldDB" id="A0A4V2EUE0"/>
<comment type="cofactor">
    <cofactor evidence="1">
        <name>Mg(2+)</name>
        <dbReference type="ChEBI" id="CHEBI:18420"/>
    </cofactor>
</comment>
<dbReference type="Proteomes" id="UP000294257">
    <property type="component" value="Unassembled WGS sequence"/>
</dbReference>
<dbReference type="GO" id="GO:0016787">
    <property type="term" value="F:hydrolase activity"/>
    <property type="evidence" value="ECO:0007669"/>
    <property type="project" value="UniProtKB-KW"/>
</dbReference>
<comment type="caution">
    <text evidence="7">The sequence shown here is derived from an EMBL/GenBank/DDBJ whole genome shotgun (WGS) entry which is preliminary data.</text>
</comment>
<keyword evidence="8" id="KW-1185">Reference proteome</keyword>
<accession>A0A4V2EUE0</accession>
<feature type="region of interest" description="Disordered" evidence="5">
    <location>
        <begin position="1"/>
        <end position="28"/>
    </location>
</feature>
<sequence>MRRANEPGRGLWSLPGGRVEEGESDADAVARELREETGLEVQAGALVGTVERPAPAGVFEIHDYRCRVVSGTVEPGDDALEVTWADRAIFDTLERTGGLVDLLGDTLRDWGVLPHF</sequence>
<feature type="domain" description="Nudix hydrolase" evidence="6">
    <location>
        <begin position="1"/>
        <end position="107"/>
    </location>
</feature>
<reference evidence="7 8" key="1">
    <citation type="submission" date="2019-02" db="EMBL/GenBank/DDBJ databases">
        <title>Genomic Encyclopedia of Type Strains, Phase IV (KMG-IV): sequencing the most valuable type-strain genomes for metagenomic binning, comparative biology and taxonomic classification.</title>
        <authorList>
            <person name="Goeker M."/>
        </authorList>
    </citation>
    <scope>NUCLEOTIDE SEQUENCE [LARGE SCALE GENOMIC DNA]</scope>
    <source>
        <strain evidence="7 8">DSM 101727</strain>
    </source>
</reference>
<evidence type="ECO:0000256" key="5">
    <source>
        <dbReference type="SAM" id="MobiDB-lite"/>
    </source>
</evidence>
<dbReference type="PRINTS" id="PR00502">
    <property type="entry name" value="NUDIXFAMILY"/>
</dbReference>
<dbReference type="InterPro" id="IPR015797">
    <property type="entry name" value="NUDIX_hydrolase-like_dom_sf"/>
</dbReference>
<organism evidence="7 8">
    <name type="scientific">Herbihabitans rhizosphaerae</name>
    <dbReference type="NCBI Taxonomy" id="1872711"/>
    <lineage>
        <taxon>Bacteria</taxon>
        <taxon>Bacillati</taxon>
        <taxon>Actinomycetota</taxon>
        <taxon>Actinomycetes</taxon>
        <taxon>Pseudonocardiales</taxon>
        <taxon>Pseudonocardiaceae</taxon>
        <taxon>Herbihabitans</taxon>
    </lineage>
</organism>
<evidence type="ECO:0000256" key="4">
    <source>
        <dbReference type="RuleBase" id="RU003476"/>
    </source>
</evidence>
<dbReference type="Pfam" id="PF00293">
    <property type="entry name" value="NUDIX"/>
    <property type="match status" value="1"/>
</dbReference>
<dbReference type="Gene3D" id="3.90.79.10">
    <property type="entry name" value="Nucleoside Triphosphate Pyrophosphohydrolase"/>
    <property type="match status" value="1"/>
</dbReference>
<evidence type="ECO:0000259" key="6">
    <source>
        <dbReference type="PROSITE" id="PS51462"/>
    </source>
</evidence>
<dbReference type="InterPro" id="IPR020084">
    <property type="entry name" value="NUDIX_hydrolase_CS"/>
</dbReference>
<dbReference type="PROSITE" id="PS00893">
    <property type="entry name" value="NUDIX_BOX"/>
    <property type="match status" value="1"/>
</dbReference>
<comment type="similarity">
    <text evidence="2 4">Belongs to the Nudix hydrolase family.</text>
</comment>
<dbReference type="PANTHER" id="PTHR43046:SF14">
    <property type="entry name" value="MUTT_NUDIX FAMILY PROTEIN"/>
    <property type="match status" value="1"/>
</dbReference>
<evidence type="ECO:0000256" key="2">
    <source>
        <dbReference type="ARBA" id="ARBA00005582"/>
    </source>
</evidence>
<dbReference type="EMBL" id="SGWQ01000001">
    <property type="protein sequence ID" value="RZS44243.1"/>
    <property type="molecule type" value="Genomic_DNA"/>
</dbReference>
<dbReference type="PANTHER" id="PTHR43046">
    <property type="entry name" value="GDP-MANNOSE MANNOSYL HYDROLASE"/>
    <property type="match status" value="1"/>
</dbReference>
<evidence type="ECO:0000313" key="7">
    <source>
        <dbReference type="EMBL" id="RZS44243.1"/>
    </source>
</evidence>
<dbReference type="InterPro" id="IPR000086">
    <property type="entry name" value="NUDIX_hydrolase_dom"/>
</dbReference>